<feature type="domain" description="Disease resistance protein At4g27190-like leucine-rich repeats" evidence="9">
    <location>
        <begin position="859"/>
        <end position="1005"/>
    </location>
</feature>
<dbReference type="SUPFAM" id="SSF52058">
    <property type="entry name" value="L domain-like"/>
    <property type="match status" value="1"/>
</dbReference>
<keyword evidence="6" id="KW-0175">Coiled coil</keyword>
<dbReference type="SUPFAM" id="SSF52047">
    <property type="entry name" value="RNI-like"/>
    <property type="match status" value="1"/>
</dbReference>
<keyword evidence="2" id="KW-0433">Leucine-rich repeat</keyword>
<evidence type="ECO:0000256" key="3">
    <source>
        <dbReference type="ARBA" id="ARBA00022737"/>
    </source>
</evidence>
<dbReference type="GO" id="GO:0006952">
    <property type="term" value="P:defense response"/>
    <property type="evidence" value="ECO:0007669"/>
    <property type="project" value="UniProtKB-KW"/>
</dbReference>
<evidence type="ECO:0000313" key="11">
    <source>
        <dbReference type="Proteomes" id="UP000326396"/>
    </source>
</evidence>
<comment type="similarity">
    <text evidence="1">Belongs to the disease resistance NB-LRR family.</text>
</comment>
<dbReference type="InterPro" id="IPR036388">
    <property type="entry name" value="WH-like_DNA-bd_sf"/>
</dbReference>
<feature type="domain" description="Disease resistance protein At4g27190-like leucine-rich repeats" evidence="9">
    <location>
        <begin position="1173"/>
        <end position="1272"/>
    </location>
</feature>
<evidence type="ECO:0000256" key="2">
    <source>
        <dbReference type="ARBA" id="ARBA00022614"/>
    </source>
</evidence>
<accession>A0A5N6Q088</accession>
<dbReference type="PANTHER" id="PTHR33463">
    <property type="entry name" value="NB-ARC DOMAIN-CONTAINING PROTEIN-RELATED"/>
    <property type="match status" value="1"/>
</dbReference>
<organism evidence="10 11">
    <name type="scientific">Mikania micrantha</name>
    <name type="common">bitter vine</name>
    <dbReference type="NCBI Taxonomy" id="192012"/>
    <lineage>
        <taxon>Eukaryota</taxon>
        <taxon>Viridiplantae</taxon>
        <taxon>Streptophyta</taxon>
        <taxon>Embryophyta</taxon>
        <taxon>Tracheophyta</taxon>
        <taxon>Spermatophyta</taxon>
        <taxon>Magnoliopsida</taxon>
        <taxon>eudicotyledons</taxon>
        <taxon>Gunneridae</taxon>
        <taxon>Pentapetalae</taxon>
        <taxon>asterids</taxon>
        <taxon>campanulids</taxon>
        <taxon>Asterales</taxon>
        <taxon>Asteraceae</taxon>
        <taxon>Asteroideae</taxon>
        <taxon>Heliantheae alliance</taxon>
        <taxon>Eupatorieae</taxon>
        <taxon>Mikania</taxon>
    </lineage>
</organism>
<evidence type="ECO:0000256" key="1">
    <source>
        <dbReference type="ARBA" id="ARBA00008894"/>
    </source>
</evidence>
<dbReference type="Proteomes" id="UP000326396">
    <property type="component" value="Linkage Group LG1"/>
</dbReference>
<evidence type="ECO:0000256" key="7">
    <source>
        <dbReference type="SAM" id="MobiDB-lite"/>
    </source>
</evidence>
<evidence type="ECO:0000256" key="6">
    <source>
        <dbReference type="SAM" id="Coils"/>
    </source>
</evidence>
<dbReference type="OrthoDB" id="1747797at2759"/>
<sequence length="1598" mass="183845">MEFITPIVTIIGSLMEPIIEHAGFFFSSTKHVANMRKNLSKLNEAKHDMEEKKKDALINDRLIPDSLHRWLDKVENIIAKIENVPLFGNGCLHLKIRYKAGKSSFKIIEEIDDILEEQKYILINKQRPLGMIRSSTGQSTSQTDYGVISNIFRSRLSIFNDVLKTLEHDNKTQMMALWGMGGVGKTTMMKDIKKVVEKRRMFAYVLKLGIGRKYDPITIQKHIANGIGFILSEETKEDRVERLEKIFEEISLMGKHIFFILDDVWDAIDLKDIGLADPFPKGFKLLVTSRNRKVCIGMGINTPSVFEVGRLEHEEAKHFFFETVKISNGDDELSIIGEDIINKCRGLPIAIKAIALALRCQKKVVWEVVLDDLQRHNLKDIEKLEDIVYSVFDISYNHLKMEEDKTIFVLCGLYPDDLDIPIEELLRYGWGLQLFKKAYSLVKARNQTNISVDNLVNVNLLIESYIPGCVKMHDLARDYVLSNISKFKQASIVNHGDKWPTHDSCERILFTCEGMYEFPKEFYYPNLALLKLMNGNKLFNFPDIVHKQMENLQVMAYDEMEYPLCARSLFYFTSLRTLCLHLCSLVDNDISFLGNLVNLEVISFAYYDINKLPSTIKELKMLKLLDLTGCCNLCIDDGVFQSLAKLEELYMRVSEPKSIRFSYANCDELKLISRKLNALEIEFFENILQPKNVSFKNLQRFRISVGCFLNDNRYVFSSEEHCFMNTLKLVTNFDNLIECKINELFSKTEELHLNVKDMSNVDDISMFPAQHTTFHNLKVLHVFECEDLRHLFTISMANGLKKLERLTISSCPLLKSIVSPCDSVNVMELPQLVELNLQNLPNFTCIIMENNIFATQPPLLNEKLKKIWACDFTCGEEDSVSMLKDIEVNDCNRLVNLFPSNPMRLLTHLEELKVRRCCSIEVIFNIDLGKINQHISKLRSIEVDELKNLREVWRINEENNSHHLISGFQAVETININRCKNFRNVFTPITANFDMSALINIHIQAVEVKDIEIMDEDMSLVGFPSYHLTRAFNHIRKIYFNRIKGAEVFLSSLKTLDIRFCEGIEEVVSNRDDDHVDDEVLNTSTTTFFPCLDYLCLNNLSNLKKIGEGVAKHSHVGLVPWSLCQYSTKIEIWWCPFLSSLIPSMVETFQSKIDQGSTSLPMSKTITTLPCELTNLQILKISECDILEYIFTFSILESLKKLEELRIIDCRAMKLIVREENEKESSKVVFPRLKSIVLKNLPNLVGFFMGIDIDFEWKSLDYVMIRDCPQMMSFTSGKFVAVMMISGDRGLTEEEGKELGFDFGDFDLLLRGISRTTWSYHNLIEMNLDFNYKSKNVVPTIELQQLHILEKIHARDCWNLEEVFEVTNTESPTVVIFQKLREMKLDGLARLKYIWKSNEWSILKFPNLTRIYIDDCISLEHVFTASMVGSLVKLQELHITWCEKLEVIVKKEEEKCDDKVGEILFPCLKSLKLEYLASLEGFCLGKVDLLFPSMNTLVMNGSPKLKIFNEGLAISPELKLVETSFGGFKGVEDINIFLAMRSLTTTSATATPAGSPRKTTTTTSTMTVGGIESNRWDSGSMKKSVEEFIRFRLRQKFT</sequence>
<keyword evidence="5" id="KW-0547">Nucleotide-binding</keyword>
<dbReference type="GO" id="GO:0005524">
    <property type="term" value="F:ATP binding"/>
    <property type="evidence" value="ECO:0007669"/>
    <property type="project" value="UniProtKB-KW"/>
</dbReference>
<evidence type="ECO:0000256" key="4">
    <source>
        <dbReference type="ARBA" id="ARBA00022821"/>
    </source>
</evidence>
<dbReference type="InterPro" id="IPR002182">
    <property type="entry name" value="NB-ARC"/>
</dbReference>
<dbReference type="PANTHER" id="PTHR33463:SF198">
    <property type="entry name" value="RPP4C3"/>
    <property type="match status" value="1"/>
</dbReference>
<evidence type="ECO:0000259" key="8">
    <source>
        <dbReference type="Pfam" id="PF00931"/>
    </source>
</evidence>
<comment type="caution">
    <text evidence="10">The sequence shown here is derived from an EMBL/GenBank/DDBJ whole genome shotgun (WGS) entry which is preliminary data.</text>
</comment>
<evidence type="ECO:0000259" key="9">
    <source>
        <dbReference type="Pfam" id="PF23247"/>
    </source>
</evidence>
<dbReference type="Gene3D" id="3.40.50.300">
    <property type="entry name" value="P-loop containing nucleotide triphosphate hydrolases"/>
    <property type="match status" value="1"/>
</dbReference>
<feature type="domain" description="Disease resistance protein At4g27190-like leucine-rich repeats" evidence="9">
    <location>
        <begin position="1319"/>
        <end position="1443"/>
    </location>
</feature>
<dbReference type="Gene3D" id="1.10.10.10">
    <property type="entry name" value="Winged helix-like DNA-binding domain superfamily/Winged helix DNA-binding domain"/>
    <property type="match status" value="1"/>
</dbReference>
<keyword evidence="4" id="KW-0611">Plant defense</keyword>
<evidence type="ECO:0000313" key="10">
    <source>
        <dbReference type="EMBL" id="KAD7477456.1"/>
    </source>
</evidence>
<feature type="region of interest" description="Disordered" evidence="7">
    <location>
        <begin position="1548"/>
        <end position="1571"/>
    </location>
</feature>
<dbReference type="Pfam" id="PF23247">
    <property type="entry name" value="LRR_RPS2"/>
    <property type="match status" value="4"/>
</dbReference>
<dbReference type="PRINTS" id="PR00364">
    <property type="entry name" value="DISEASERSIST"/>
</dbReference>
<feature type="compositionally biased region" description="Low complexity" evidence="7">
    <location>
        <begin position="1548"/>
        <end position="1567"/>
    </location>
</feature>
<keyword evidence="11" id="KW-1185">Reference proteome</keyword>
<dbReference type="InterPro" id="IPR050905">
    <property type="entry name" value="Plant_NBS-LRR"/>
</dbReference>
<feature type="domain" description="NB-ARC" evidence="8">
    <location>
        <begin position="160"/>
        <end position="324"/>
    </location>
</feature>
<dbReference type="InterPro" id="IPR032675">
    <property type="entry name" value="LRR_dom_sf"/>
</dbReference>
<dbReference type="Gene3D" id="3.80.10.10">
    <property type="entry name" value="Ribonuclease Inhibitor"/>
    <property type="match status" value="4"/>
</dbReference>
<dbReference type="InterPro" id="IPR057135">
    <property type="entry name" value="At4g27190-like_LRR"/>
</dbReference>
<protein>
    <submittedName>
        <fullName evidence="10">Uncharacterized protein</fullName>
    </submittedName>
</protein>
<dbReference type="Gene3D" id="1.10.8.430">
    <property type="entry name" value="Helical domain of apoptotic protease-activating factors"/>
    <property type="match status" value="1"/>
</dbReference>
<dbReference type="SUPFAM" id="SSF52540">
    <property type="entry name" value="P-loop containing nucleoside triphosphate hydrolases"/>
    <property type="match status" value="1"/>
</dbReference>
<keyword evidence="5" id="KW-0067">ATP-binding</keyword>
<dbReference type="EMBL" id="SZYD01000001">
    <property type="protein sequence ID" value="KAD7477456.1"/>
    <property type="molecule type" value="Genomic_DNA"/>
</dbReference>
<dbReference type="GO" id="GO:0043531">
    <property type="term" value="F:ADP binding"/>
    <property type="evidence" value="ECO:0007669"/>
    <property type="project" value="InterPro"/>
</dbReference>
<dbReference type="InterPro" id="IPR027417">
    <property type="entry name" value="P-loop_NTPase"/>
</dbReference>
<proteinExistence type="inferred from homology"/>
<feature type="domain" description="Disease resistance protein At4g27190-like leucine-rich repeats" evidence="9">
    <location>
        <begin position="759"/>
        <end position="849"/>
    </location>
</feature>
<reference evidence="10 11" key="1">
    <citation type="submission" date="2019-05" db="EMBL/GenBank/DDBJ databases">
        <title>Mikania micrantha, genome provides insights into the molecular mechanism of rapid growth.</title>
        <authorList>
            <person name="Liu B."/>
        </authorList>
    </citation>
    <scope>NUCLEOTIDE SEQUENCE [LARGE SCALE GENOMIC DNA]</scope>
    <source>
        <strain evidence="10">NLD-2019</strain>
        <tissue evidence="10">Leaf</tissue>
    </source>
</reference>
<gene>
    <name evidence="10" type="ORF">E3N88_00592</name>
</gene>
<evidence type="ECO:0000256" key="5">
    <source>
        <dbReference type="ARBA" id="ARBA00022840"/>
    </source>
</evidence>
<name>A0A5N6Q088_9ASTR</name>
<dbReference type="Pfam" id="PF00931">
    <property type="entry name" value="NB-ARC"/>
    <property type="match status" value="1"/>
</dbReference>
<dbReference type="InterPro" id="IPR042197">
    <property type="entry name" value="Apaf_helical"/>
</dbReference>
<keyword evidence="3" id="KW-0677">Repeat</keyword>
<feature type="coiled-coil region" evidence="6">
    <location>
        <begin position="32"/>
        <end position="59"/>
    </location>
</feature>